<dbReference type="SUPFAM" id="SSF54285">
    <property type="entry name" value="MoaD/ThiS"/>
    <property type="match status" value="1"/>
</dbReference>
<evidence type="ECO:0000313" key="1">
    <source>
        <dbReference type="EMBL" id="BDS10068.1"/>
    </source>
</evidence>
<gene>
    <name evidence="1" type="ORF">AsAng_0007730</name>
</gene>
<protein>
    <submittedName>
        <fullName evidence="1">Sulfur carrier protein ThiS</fullName>
    </submittedName>
</protein>
<evidence type="ECO:0000313" key="2">
    <source>
        <dbReference type="Proteomes" id="UP001060919"/>
    </source>
</evidence>
<dbReference type="PANTHER" id="PTHR34472:SF1">
    <property type="entry name" value="SULFUR CARRIER PROTEIN THIS"/>
    <property type="match status" value="1"/>
</dbReference>
<dbReference type="RefSeq" id="WP_264791406.1">
    <property type="nucleotide sequence ID" value="NZ_AP026867.1"/>
</dbReference>
<dbReference type="InterPro" id="IPR003749">
    <property type="entry name" value="ThiS/MoaD-like"/>
</dbReference>
<organism evidence="1 2">
    <name type="scientific">Aureispira anguillae</name>
    <dbReference type="NCBI Taxonomy" id="2864201"/>
    <lineage>
        <taxon>Bacteria</taxon>
        <taxon>Pseudomonadati</taxon>
        <taxon>Bacteroidota</taxon>
        <taxon>Saprospiria</taxon>
        <taxon>Saprospirales</taxon>
        <taxon>Saprospiraceae</taxon>
        <taxon>Aureispira</taxon>
    </lineage>
</organism>
<dbReference type="Proteomes" id="UP001060919">
    <property type="component" value="Chromosome"/>
</dbReference>
<dbReference type="CDD" id="cd00565">
    <property type="entry name" value="Ubl_ThiS"/>
    <property type="match status" value="1"/>
</dbReference>
<dbReference type="InterPro" id="IPR012675">
    <property type="entry name" value="Beta-grasp_dom_sf"/>
</dbReference>
<dbReference type="InterPro" id="IPR010035">
    <property type="entry name" value="Thi_S"/>
</dbReference>
<dbReference type="PANTHER" id="PTHR34472">
    <property type="entry name" value="SULFUR CARRIER PROTEIN THIS"/>
    <property type="match status" value="1"/>
</dbReference>
<dbReference type="KEGG" id="aup:AsAng_0007730"/>
<dbReference type="AlphaFoldDB" id="A0A915YBK6"/>
<dbReference type="Gene3D" id="3.10.20.30">
    <property type="match status" value="1"/>
</dbReference>
<name>A0A915YBK6_9BACT</name>
<dbReference type="Pfam" id="PF02597">
    <property type="entry name" value="ThiS"/>
    <property type="match status" value="1"/>
</dbReference>
<dbReference type="EMBL" id="AP026867">
    <property type="protein sequence ID" value="BDS10068.1"/>
    <property type="molecule type" value="Genomic_DNA"/>
</dbReference>
<keyword evidence="2" id="KW-1185">Reference proteome</keyword>
<dbReference type="InterPro" id="IPR016155">
    <property type="entry name" value="Mopterin_synth/thiamin_S_b"/>
</dbReference>
<proteinExistence type="predicted"/>
<reference evidence="1" key="1">
    <citation type="submission" date="2022-09" db="EMBL/GenBank/DDBJ databases">
        <title>Aureispira anguillicida sp. nov., isolated from Leptocephalus of Japanese eel Anguilla japonica.</title>
        <authorList>
            <person name="Yuasa K."/>
            <person name="Mekata T."/>
            <person name="Ikunari K."/>
        </authorList>
    </citation>
    <scope>NUCLEOTIDE SEQUENCE</scope>
    <source>
        <strain evidence="1">EL160426</strain>
    </source>
</reference>
<dbReference type="NCBIfam" id="TIGR01683">
    <property type="entry name" value="thiS"/>
    <property type="match status" value="1"/>
</dbReference>
<sequence>MPTTINIWVNQKEQQYIAPLTLLGLLQQINKAEKTGIAIAVNNSVIPKIKWQDLDLKDQDKVTIITATQGG</sequence>
<accession>A0A915YBK6</accession>